<name>A0A5M9I197_9FIRM</name>
<dbReference type="EMBL" id="VMSO01000007">
    <property type="protein sequence ID" value="KAA8501576.1"/>
    <property type="molecule type" value="Genomic_DNA"/>
</dbReference>
<evidence type="ECO:0000313" key="1">
    <source>
        <dbReference type="EMBL" id="KAA8501576.1"/>
    </source>
</evidence>
<dbReference type="Gene3D" id="2.60.320.10">
    <property type="entry name" value="N-utilization substance G protein NusG, insert domain"/>
    <property type="match status" value="1"/>
</dbReference>
<dbReference type="CDD" id="cd09911">
    <property type="entry name" value="Lin0431_like"/>
    <property type="match status" value="1"/>
</dbReference>
<proteinExistence type="predicted"/>
<protein>
    <submittedName>
        <fullName evidence="1">NusG domain II-containing protein</fullName>
    </submittedName>
</protein>
<keyword evidence="2" id="KW-1185">Reference proteome</keyword>
<dbReference type="InterPro" id="IPR038690">
    <property type="entry name" value="NusG_2_sf"/>
</dbReference>
<accession>A0A5M9I197</accession>
<dbReference type="RefSeq" id="WP_087150415.1">
    <property type="nucleotide sequence ID" value="NZ_VMSO01000007.1"/>
</dbReference>
<evidence type="ECO:0000313" key="2">
    <source>
        <dbReference type="Proteomes" id="UP000322025"/>
    </source>
</evidence>
<dbReference type="Pfam" id="PF07009">
    <property type="entry name" value="NusG_II"/>
    <property type="match status" value="1"/>
</dbReference>
<sequence>MKKNDLILAAAIILIAAAILAFQFFSQSDGEHRVEVTVDGESFGTYDLSEDQTVEINDTNRLIIEGGEARMEWADCPDQVCVNHRAVERDGESIICLPNKVVVSVESSEANELDGIAQ</sequence>
<dbReference type="AlphaFoldDB" id="A0A5M9I197"/>
<organism evidence="1 2">
    <name type="scientific">Mediterraneibacter catenae</name>
    <dbReference type="NCBI Taxonomy" id="2594882"/>
    <lineage>
        <taxon>Bacteria</taxon>
        <taxon>Bacillati</taxon>
        <taxon>Bacillota</taxon>
        <taxon>Clostridia</taxon>
        <taxon>Lachnospirales</taxon>
        <taxon>Lachnospiraceae</taxon>
        <taxon>Mediterraneibacter</taxon>
    </lineage>
</organism>
<gene>
    <name evidence="1" type="ORF">FNY66_06800</name>
</gene>
<comment type="caution">
    <text evidence="1">The sequence shown here is derived from an EMBL/GenBank/DDBJ whole genome shotgun (WGS) entry which is preliminary data.</text>
</comment>
<dbReference type="Proteomes" id="UP000322025">
    <property type="component" value="Unassembled WGS sequence"/>
</dbReference>
<dbReference type="OrthoDB" id="47603at2"/>
<reference evidence="1" key="1">
    <citation type="submission" date="2019-07" db="EMBL/GenBank/DDBJ databases">
        <authorList>
            <person name="Wongkuna S."/>
            <person name="Scaria J."/>
        </authorList>
    </citation>
    <scope>NUCLEOTIDE SEQUENCE [LARGE SCALE GENOMIC DNA]</scope>
    <source>
        <strain evidence="1">SW178</strain>
    </source>
</reference>